<proteinExistence type="predicted"/>
<accession>A0A228IJT3</accession>
<sequence>MTTITINGYEPDCNCEHCGRPLKLGVVTDAKGTIGADCFVKLIARNTKRYSGNGKPGAERVREYALIVTRGTANRHGLYGAWNTFELAS</sequence>
<reference evidence="1 2" key="2">
    <citation type="submission" date="2017-08" db="EMBL/GenBank/DDBJ databases">
        <title>WGS of novel Burkholderia cepaca complex species.</title>
        <authorList>
            <person name="Lipuma J."/>
            <person name="Spilker T."/>
        </authorList>
    </citation>
    <scope>NUCLEOTIDE SEQUENCE [LARGE SCALE GENOMIC DNA]</scope>
    <source>
        <strain evidence="1 2">AU17325</strain>
    </source>
</reference>
<organism evidence="1 2">
    <name type="scientific">Burkholderia aenigmatica</name>
    <dbReference type="NCBI Taxonomy" id="2015348"/>
    <lineage>
        <taxon>Bacteria</taxon>
        <taxon>Pseudomonadati</taxon>
        <taxon>Pseudomonadota</taxon>
        <taxon>Betaproteobacteria</taxon>
        <taxon>Burkholderiales</taxon>
        <taxon>Burkholderiaceae</taxon>
        <taxon>Burkholderia</taxon>
        <taxon>Burkholderia cepacia complex</taxon>
    </lineage>
</organism>
<evidence type="ECO:0000313" key="2">
    <source>
        <dbReference type="Proteomes" id="UP000214600"/>
    </source>
</evidence>
<dbReference type="OrthoDB" id="9181937at2"/>
<dbReference type="EMBL" id="NKFA01000008">
    <property type="protein sequence ID" value="OXI42452.1"/>
    <property type="molecule type" value="Genomic_DNA"/>
</dbReference>
<dbReference type="RefSeq" id="WP_089452395.1">
    <property type="nucleotide sequence ID" value="NZ_NKFA01000008.1"/>
</dbReference>
<reference evidence="2" key="1">
    <citation type="submission" date="2017-06" db="EMBL/GenBank/DDBJ databases">
        <authorList>
            <person name="LiPuma J."/>
            <person name="Spilker T."/>
        </authorList>
    </citation>
    <scope>NUCLEOTIDE SEQUENCE [LARGE SCALE GENOMIC DNA]</scope>
    <source>
        <strain evidence="2">AU17325</strain>
    </source>
</reference>
<dbReference type="Proteomes" id="UP000214600">
    <property type="component" value="Unassembled WGS sequence"/>
</dbReference>
<protein>
    <submittedName>
        <fullName evidence="1">Uncharacterized protein</fullName>
    </submittedName>
</protein>
<gene>
    <name evidence="1" type="ORF">CFB84_24905</name>
</gene>
<comment type="caution">
    <text evidence="1">The sequence shown here is derived from an EMBL/GenBank/DDBJ whole genome shotgun (WGS) entry which is preliminary data.</text>
</comment>
<dbReference type="AlphaFoldDB" id="A0A228IJT3"/>
<name>A0A228IJT3_9BURK</name>
<evidence type="ECO:0000313" key="1">
    <source>
        <dbReference type="EMBL" id="OXI42452.1"/>
    </source>
</evidence>